<evidence type="ECO:0000256" key="1">
    <source>
        <dbReference type="ARBA" id="ARBA00010364"/>
    </source>
</evidence>
<comment type="caution">
    <text evidence="3">The sequence shown here is derived from an EMBL/GenBank/DDBJ whole genome shotgun (WGS) entry which is preliminary data.</text>
</comment>
<evidence type="ECO:0000313" key="3">
    <source>
        <dbReference type="EMBL" id="KGN38468.1"/>
    </source>
</evidence>
<dbReference type="Pfam" id="PF02594">
    <property type="entry name" value="DUF167"/>
    <property type="match status" value="1"/>
</dbReference>
<dbReference type="Proteomes" id="UP000030011">
    <property type="component" value="Unassembled WGS sequence"/>
</dbReference>
<dbReference type="SMART" id="SM01152">
    <property type="entry name" value="DUF167"/>
    <property type="match status" value="1"/>
</dbReference>
<organism evidence="3 4">
    <name type="scientific">Knoellia subterranea KCTC 19937</name>
    <dbReference type="NCBI Taxonomy" id="1385521"/>
    <lineage>
        <taxon>Bacteria</taxon>
        <taxon>Bacillati</taxon>
        <taxon>Actinomycetota</taxon>
        <taxon>Actinomycetes</taxon>
        <taxon>Micrococcales</taxon>
        <taxon>Intrasporangiaceae</taxon>
        <taxon>Knoellia</taxon>
    </lineage>
</organism>
<gene>
    <name evidence="3" type="ORF">N803_06915</name>
</gene>
<accession>A0A0A0JMV9</accession>
<dbReference type="EMBL" id="AVPK01000002">
    <property type="protein sequence ID" value="KGN38468.1"/>
    <property type="molecule type" value="Genomic_DNA"/>
</dbReference>
<dbReference type="eggNOG" id="COG1872">
    <property type="taxonomic scope" value="Bacteria"/>
</dbReference>
<dbReference type="InterPro" id="IPR036591">
    <property type="entry name" value="YggU-like_sf"/>
</dbReference>
<reference evidence="3 4" key="1">
    <citation type="submission" date="2013-08" db="EMBL/GenBank/DDBJ databases">
        <title>The genome sequence of Knoellia subterranea.</title>
        <authorList>
            <person name="Zhu W."/>
            <person name="Wang G."/>
        </authorList>
    </citation>
    <scope>NUCLEOTIDE SEQUENCE [LARGE SCALE GENOMIC DNA]</scope>
    <source>
        <strain evidence="3 4">KCTC 19937</strain>
    </source>
</reference>
<evidence type="ECO:0000313" key="4">
    <source>
        <dbReference type="Proteomes" id="UP000030011"/>
    </source>
</evidence>
<dbReference type="NCBIfam" id="TIGR00251">
    <property type="entry name" value="DUF167 family protein"/>
    <property type="match status" value="1"/>
</dbReference>
<dbReference type="OrthoDB" id="5244571at2"/>
<protein>
    <recommendedName>
        <fullName evidence="2">UPF0235 protein N803_06915</fullName>
    </recommendedName>
</protein>
<keyword evidence="4" id="KW-1185">Reference proteome</keyword>
<dbReference type="SUPFAM" id="SSF69786">
    <property type="entry name" value="YggU-like"/>
    <property type="match status" value="1"/>
</dbReference>
<dbReference type="HAMAP" id="MF_00634">
    <property type="entry name" value="UPF0235"/>
    <property type="match status" value="1"/>
</dbReference>
<evidence type="ECO:0000256" key="2">
    <source>
        <dbReference type="HAMAP-Rule" id="MF_00634"/>
    </source>
</evidence>
<name>A0A0A0JMV9_9MICO</name>
<dbReference type="RefSeq" id="WP_035902841.1">
    <property type="nucleotide sequence ID" value="NZ_AVPK01000002.1"/>
</dbReference>
<sequence length="92" mass="9599">MRVTVRVRPGASRIAVGGRYGDAEPPTLIVAVTARAVDGAATEAVLRAVADAFGVHRRHVALINGATSRTKVLEVALDESAGQERLAELLSP</sequence>
<dbReference type="Gene3D" id="3.30.1200.10">
    <property type="entry name" value="YggU-like"/>
    <property type="match status" value="1"/>
</dbReference>
<comment type="similarity">
    <text evidence="1 2">Belongs to the UPF0235 family.</text>
</comment>
<dbReference type="InterPro" id="IPR003746">
    <property type="entry name" value="DUF167"/>
</dbReference>
<dbReference type="AlphaFoldDB" id="A0A0A0JMV9"/>
<proteinExistence type="inferred from homology"/>